<dbReference type="PANTHER" id="PTHR34075">
    <property type="entry name" value="BLR3430 PROTEIN"/>
    <property type="match status" value="1"/>
</dbReference>
<dbReference type="InterPro" id="IPR022002">
    <property type="entry name" value="ChsH2_Znr"/>
</dbReference>
<proteinExistence type="predicted"/>
<dbReference type="RefSeq" id="WP_213164339.1">
    <property type="nucleotide sequence ID" value="NZ_CP058214.1"/>
</dbReference>
<dbReference type="SUPFAM" id="SSF50249">
    <property type="entry name" value="Nucleic acid-binding proteins"/>
    <property type="match status" value="1"/>
</dbReference>
<gene>
    <name evidence="3" type="ORF">HW532_10600</name>
</gene>
<dbReference type="InterPro" id="IPR012340">
    <property type="entry name" value="NA-bd_OB-fold"/>
</dbReference>
<dbReference type="InterPro" id="IPR002878">
    <property type="entry name" value="ChsH2_C"/>
</dbReference>
<dbReference type="KEGG" id="kmn:HW532_10600"/>
<dbReference type="Pfam" id="PF12172">
    <property type="entry name" value="zf-ChsH2"/>
    <property type="match status" value="1"/>
</dbReference>
<dbReference type="PANTHER" id="PTHR34075:SF5">
    <property type="entry name" value="BLR3430 PROTEIN"/>
    <property type="match status" value="1"/>
</dbReference>
<protein>
    <submittedName>
        <fullName evidence="3">Zn-ribbon domain-containing OB-fold protein</fullName>
    </submittedName>
</protein>
<dbReference type="Proteomes" id="UP000593594">
    <property type="component" value="Chromosome"/>
</dbReference>
<sequence>MSSYISLPIYQTSTGQRLRMEAGRCTACGTLAYPQRPVCASCGADSFETAALSGEGTLYTFTVIARGGAPAEFDDQQTMTGTIVVGVVALAEGPRIIAQLADVDPADLEIGTPLKAEIRRLYDQEGIVRYGTKFVPA</sequence>
<dbReference type="EMBL" id="CP058214">
    <property type="protein sequence ID" value="QPC43098.1"/>
    <property type="molecule type" value="Genomic_DNA"/>
</dbReference>
<dbReference type="AlphaFoldDB" id="A0A7S8C4B2"/>
<evidence type="ECO:0000313" key="4">
    <source>
        <dbReference type="Proteomes" id="UP000593594"/>
    </source>
</evidence>
<organism evidence="3 4">
    <name type="scientific">Kaustia mangrovi</name>
    <dbReference type="NCBI Taxonomy" id="2593653"/>
    <lineage>
        <taxon>Bacteria</taxon>
        <taxon>Pseudomonadati</taxon>
        <taxon>Pseudomonadota</taxon>
        <taxon>Alphaproteobacteria</taxon>
        <taxon>Hyphomicrobiales</taxon>
        <taxon>Parvibaculaceae</taxon>
        <taxon>Kaustia</taxon>
    </lineage>
</organism>
<feature type="domain" description="ChsH2 rubredoxin-like zinc ribbon" evidence="2">
    <location>
        <begin position="21"/>
        <end position="48"/>
    </location>
</feature>
<keyword evidence="4" id="KW-1185">Reference proteome</keyword>
<evidence type="ECO:0000313" key="3">
    <source>
        <dbReference type="EMBL" id="QPC43098.1"/>
    </source>
</evidence>
<feature type="domain" description="ChsH2 C-terminal OB-fold" evidence="1">
    <location>
        <begin position="51"/>
        <end position="118"/>
    </location>
</feature>
<evidence type="ECO:0000259" key="2">
    <source>
        <dbReference type="Pfam" id="PF12172"/>
    </source>
</evidence>
<reference evidence="3 4" key="1">
    <citation type="submission" date="2020-06" db="EMBL/GenBank/DDBJ databases">
        <title>Genome sequence of 2 isolates from Red Sea Mangroves.</title>
        <authorList>
            <person name="Sefrji F."/>
            <person name="Michoud G."/>
            <person name="Merlino G."/>
            <person name="Daffonchio D."/>
        </authorList>
    </citation>
    <scope>NUCLEOTIDE SEQUENCE [LARGE SCALE GENOMIC DNA]</scope>
    <source>
        <strain evidence="3 4">R1DC25</strain>
    </source>
</reference>
<name>A0A7S8C4B2_9HYPH</name>
<evidence type="ECO:0000259" key="1">
    <source>
        <dbReference type="Pfam" id="PF01796"/>
    </source>
</evidence>
<dbReference type="InterPro" id="IPR052513">
    <property type="entry name" value="Thioester_dehydratase-like"/>
</dbReference>
<dbReference type="Pfam" id="PF01796">
    <property type="entry name" value="OB_ChsH2_C"/>
    <property type="match status" value="1"/>
</dbReference>
<accession>A0A7S8C4B2</accession>